<evidence type="ECO:0000256" key="2">
    <source>
        <dbReference type="ARBA" id="ARBA00007331"/>
    </source>
</evidence>
<accession>A0AAD8YKZ1</accession>
<dbReference type="SUPFAM" id="SSF89550">
    <property type="entry name" value="PHP domain-like"/>
    <property type="match status" value="1"/>
</dbReference>
<dbReference type="PANTHER" id="PTHR13031:SF0">
    <property type="entry name" value="RIBONUCLEASE P PROTEIN SUBUNIT P30"/>
    <property type="match status" value="1"/>
</dbReference>
<evidence type="ECO:0000256" key="1">
    <source>
        <dbReference type="ARBA" id="ARBA00004123"/>
    </source>
</evidence>
<dbReference type="AlphaFoldDB" id="A0AAD8YKZ1"/>
<feature type="region of interest" description="Disordered" evidence="4">
    <location>
        <begin position="390"/>
        <end position="430"/>
    </location>
</feature>
<protein>
    <submittedName>
        <fullName evidence="5">RNase P subunit p30</fullName>
    </submittedName>
</protein>
<comment type="similarity">
    <text evidence="2">Belongs to the eukaryotic/archaeal RNase P protein component 3 family.</text>
</comment>
<feature type="compositionally biased region" description="Acidic residues" evidence="4">
    <location>
        <begin position="421"/>
        <end position="430"/>
    </location>
</feature>
<dbReference type="Proteomes" id="UP001224775">
    <property type="component" value="Unassembled WGS sequence"/>
</dbReference>
<evidence type="ECO:0000313" key="5">
    <source>
        <dbReference type="EMBL" id="KAK1748491.1"/>
    </source>
</evidence>
<dbReference type="Pfam" id="PF01876">
    <property type="entry name" value="RNase_P_p30"/>
    <property type="match status" value="1"/>
</dbReference>
<feature type="compositionally biased region" description="Acidic residues" evidence="4">
    <location>
        <begin position="344"/>
        <end position="353"/>
    </location>
</feature>
<dbReference type="EMBL" id="JATAAI010000001">
    <property type="protein sequence ID" value="KAK1748491.1"/>
    <property type="molecule type" value="Genomic_DNA"/>
</dbReference>
<dbReference type="GO" id="GO:0003723">
    <property type="term" value="F:RNA binding"/>
    <property type="evidence" value="ECO:0007669"/>
    <property type="project" value="TreeGrafter"/>
</dbReference>
<dbReference type="PANTHER" id="PTHR13031">
    <property type="entry name" value="RIBONUCLEASE P SUBUNIT P30"/>
    <property type="match status" value="1"/>
</dbReference>
<name>A0AAD8YKZ1_9STRA</name>
<reference evidence="5" key="1">
    <citation type="submission" date="2023-06" db="EMBL/GenBank/DDBJ databases">
        <title>Survivors Of The Sea: Transcriptome response of Skeletonema marinoi to long-term dormancy.</title>
        <authorList>
            <person name="Pinder M.I.M."/>
            <person name="Kourtchenko O."/>
            <person name="Robertson E.K."/>
            <person name="Larsson T."/>
            <person name="Maumus F."/>
            <person name="Osuna-Cruz C.M."/>
            <person name="Vancaester E."/>
            <person name="Stenow R."/>
            <person name="Vandepoele K."/>
            <person name="Ploug H."/>
            <person name="Bruchert V."/>
            <person name="Godhe A."/>
            <person name="Topel M."/>
        </authorList>
    </citation>
    <scope>NUCLEOTIDE SEQUENCE</scope>
    <source>
        <strain evidence="5">R05AC</strain>
    </source>
</reference>
<evidence type="ECO:0000256" key="3">
    <source>
        <dbReference type="ARBA" id="ARBA00022694"/>
    </source>
</evidence>
<feature type="compositionally biased region" description="Basic and acidic residues" evidence="4">
    <location>
        <begin position="395"/>
        <end position="420"/>
    </location>
</feature>
<dbReference type="GO" id="GO:0005655">
    <property type="term" value="C:nucleolar ribonuclease P complex"/>
    <property type="evidence" value="ECO:0007669"/>
    <property type="project" value="TreeGrafter"/>
</dbReference>
<keyword evidence="3" id="KW-0819">tRNA processing</keyword>
<feature type="region of interest" description="Disordered" evidence="4">
    <location>
        <begin position="337"/>
        <end position="358"/>
    </location>
</feature>
<organism evidence="5 6">
    <name type="scientific">Skeletonema marinoi</name>
    <dbReference type="NCBI Taxonomy" id="267567"/>
    <lineage>
        <taxon>Eukaryota</taxon>
        <taxon>Sar</taxon>
        <taxon>Stramenopiles</taxon>
        <taxon>Ochrophyta</taxon>
        <taxon>Bacillariophyta</taxon>
        <taxon>Coscinodiscophyceae</taxon>
        <taxon>Thalassiosirophycidae</taxon>
        <taxon>Thalassiosirales</taxon>
        <taxon>Skeletonemataceae</taxon>
        <taxon>Skeletonema</taxon>
        <taxon>Skeletonema marinoi-dohrnii complex</taxon>
    </lineage>
</organism>
<evidence type="ECO:0000256" key="4">
    <source>
        <dbReference type="SAM" id="MobiDB-lite"/>
    </source>
</evidence>
<dbReference type="InterPro" id="IPR002738">
    <property type="entry name" value="RNase_P_p30"/>
</dbReference>
<gene>
    <name evidence="5" type="ORF">QTG54_000430</name>
</gene>
<sequence>MCQARLHQLGYHGIAFCHTAFGRLKPERDDADKTLPWNQLLSSDADVESQSNFGRANSLGMKVYRRLNIVIEEVSDVSQILLPSSVDAQQTSRELFQKYDIISLQPMNEPVLQSICELLSQSNEANSNNNLTNHVQIINLEYATGSRGGHGLPYKLRKDYVIKVLEAGVTFELNYSTAMLDSKRRHGFLRTLVDFQSAFNGIQKKHMLLNKYIHSHQYNQTKCKSEHFPLLLSSGPRQNFTKGTDEGIMALRSPHDVAFIVNHLIGNGVDSGDNYTSHAAGAAGGGKRKKIGRIVSTAEKVLVKAREHKLGMITCNDRGTTSHIKSSKTMRALVVDSTGHDRDEGSEDEDDPCDSLTDWLSKSIGKTQMVDTGEKSDKLDRETKIDLRSLLASKKVREEASSKVKDNKRKEPPTDTTDKGDDLEDGFIAL</sequence>
<dbReference type="GO" id="GO:0008033">
    <property type="term" value="P:tRNA processing"/>
    <property type="evidence" value="ECO:0007669"/>
    <property type="project" value="UniProtKB-KW"/>
</dbReference>
<keyword evidence="6" id="KW-1185">Reference proteome</keyword>
<comment type="caution">
    <text evidence="5">The sequence shown here is derived from an EMBL/GenBank/DDBJ whole genome shotgun (WGS) entry which is preliminary data.</text>
</comment>
<comment type="subcellular location">
    <subcellularLocation>
        <location evidence="1">Nucleus</location>
    </subcellularLocation>
</comment>
<proteinExistence type="inferred from homology"/>
<dbReference type="InterPro" id="IPR016195">
    <property type="entry name" value="Pol/histidinol_Pase-like"/>
</dbReference>
<evidence type="ECO:0000313" key="6">
    <source>
        <dbReference type="Proteomes" id="UP001224775"/>
    </source>
</evidence>